<dbReference type="AlphaFoldDB" id="A0A2J5HZU6"/>
<reference evidence="3" key="1">
    <citation type="submission" date="2017-12" db="EMBL/GenBank/DDBJ databases">
        <authorList>
            <consortium name="DOE Joint Genome Institute"/>
            <person name="Mondo S.J."/>
            <person name="Kjaerbolling I."/>
            <person name="Vesth T.C."/>
            <person name="Frisvad J.C."/>
            <person name="Nybo J.L."/>
            <person name="Theobald S."/>
            <person name="Kuo A."/>
            <person name="Bowyer P."/>
            <person name="Matsuda Y."/>
            <person name="Lyhne E.K."/>
            <person name="Kogle M.E."/>
            <person name="Clum A."/>
            <person name="Lipzen A."/>
            <person name="Salamov A."/>
            <person name="Ngan C.Y."/>
            <person name="Daum C."/>
            <person name="Chiniquy J."/>
            <person name="Barry K."/>
            <person name="LaButti K."/>
            <person name="Haridas S."/>
            <person name="Simmons B.A."/>
            <person name="Magnuson J.K."/>
            <person name="Mortensen U.H."/>
            <person name="Larsen T.O."/>
            <person name="Grigoriev I.V."/>
            <person name="Baker S.E."/>
            <person name="Andersen M.R."/>
            <person name="Nordberg H.P."/>
            <person name="Cantor M.N."/>
            <person name="Hua S.X."/>
        </authorList>
    </citation>
    <scope>NUCLEOTIDE SEQUENCE [LARGE SCALE GENOMIC DNA]</scope>
    <source>
        <strain evidence="3">IBT 19404</strain>
    </source>
</reference>
<name>A0A2J5HZU6_9EURO</name>
<dbReference type="InterPro" id="IPR025509">
    <property type="entry name" value="DUF4396"/>
</dbReference>
<organism evidence="2 3">
    <name type="scientific">Aspergillus taichungensis</name>
    <dbReference type="NCBI Taxonomy" id="482145"/>
    <lineage>
        <taxon>Eukaryota</taxon>
        <taxon>Fungi</taxon>
        <taxon>Dikarya</taxon>
        <taxon>Ascomycota</taxon>
        <taxon>Pezizomycotina</taxon>
        <taxon>Eurotiomycetes</taxon>
        <taxon>Eurotiomycetidae</taxon>
        <taxon>Eurotiales</taxon>
        <taxon>Aspergillaceae</taxon>
        <taxon>Aspergillus</taxon>
        <taxon>Aspergillus subgen. Circumdati</taxon>
    </lineage>
</organism>
<evidence type="ECO:0000313" key="3">
    <source>
        <dbReference type="Proteomes" id="UP000235023"/>
    </source>
</evidence>
<dbReference type="Pfam" id="PF14342">
    <property type="entry name" value="DUF4396"/>
    <property type="match status" value="1"/>
</dbReference>
<accession>A0A2J5HZU6</accession>
<dbReference type="EMBL" id="KZ559523">
    <property type="protein sequence ID" value="PLN82891.1"/>
    <property type="molecule type" value="Genomic_DNA"/>
</dbReference>
<proteinExistence type="predicted"/>
<sequence>MFQMNRLKLNLHPLRTSTLRPNPGPRPSLPWKTTPYTFLPTNIKPKSTTTTNSSKPPATTLPFWTCRHTWSRSAINTLRCLIGCTTGDFTALWTLQSYAPDWGMPLMMGVSMTTGLLTSLTLETVLLAYGKDALPLRHAVRTAAGMSLVSMLAMESVQNAVDWHLTGGVVDVTDVGFWLKAVVSMGAGFVAPLPWNYWRLKALGVGCH</sequence>
<protein>
    <recommendedName>
        <fullName evidence="1">DUF4396 domain-containing protein</fullName>
    </recommendedName>
</protein>
<evidence type="ECO:0000313" key="2">
    <source>
        <dbReference type="EMBL" id="PLN82891.1"/>
    </source>
</evidence>
<keyword evidence="3" id="KW-1185">Reference proteome</keyword>
<feature type="domain" description="DUF4396" evidence="1">
    <location>
        <begin position="69"/>
        <end position="202"/>
    </location>
</feature>
<dbReference type="Proteomes" id="UP000235023">
    <property type="component" value="Unassembled WGS sequence"/>
</dbReference>
<dbReference type="OrthoDB" id="2128064at2759"/>
<gene>
    <name evidence="2" type="ORF">BDW42DRAFT_165887</name>
</gene>
<evidence type="ECO:0000259" key="1">
    <source>
        <dbReference type="Pfam" id="PF14342"/>
    </source>
</evidence>